<evidence type="ECO:0008006" key="5">
    <source>
        <dbReference type="Google" id="ProtNLM"/>
    </source>
</evidence>
<sequence length="209" mass="21452">MRNRAALALAGIAALCAVATGCGIRDTSVPVDAGQAPSRVPCDLPAENVTTQAMEGIPVRIYLVCGSQLVSADRTVQIPQGAGTADRIRVAQLLLNELEEQPTAAEKAAGFTTDVRGSLTVQGPYKGDPKTALRLNRVPDDLPSGALAQVVCTYAESALVEAEDGAVVLGGPSGEPTRAYACTQELKSRPDSVPALGEPTPSPAPTPVP</sequence>
<keyword evidence="2" id="KW-0732">Signal</keyword>
<reference evidence="3" key="1">
    <citation type="submission" date="2021-03" db="EMBL/GenBank/DDBJ databases">
        <title>Streptomyces poriferae sp. nov., a novel marine sponge-derived Actinobacteria species with anti-MRSA activity.</title>
        <authorList>
            <person name="Sandoval-Powers M."/>
            <person name="Kralova S."/>
            <person name="Nguyen G.-S."/>
            <person name="Fawwal D."/>
            <person name="Degnes K."/>
            <person name="Klinkenberg G."/>
            <person name="Sletta H."/>
            <person name="Wentzel A."/>
            <person name="Liles M.R."/>
        </authorList>
    </citation>
    <scope>NUCLEOTIDE SEQUENCE</scope>
    <source>
        <strain evidence="3">DSM 41794</strain>
    </source>
</reference>
<evidence type="ECO:0000256" key="1">
    <source>
        <dbReference type="SAM" id="MobiDB-lite"/>
    </source>
</evidence>
<feature type="region of interest" description="Disordered" evidence="1">
    <location>
        <begin position="186"/>
        <end position="209"/>
    </location>
</feature>
<feature type="compositionally biased region" description="Pro residues" evidence="1">
    <location>
        <begin position="200"/>
        <end position="209"/>
    </location>
</feature>
<protein>
    <recommendedName>
        <fullName evidence="5">Lipoprotein</fullName>
    </recommendedName>
</protein>
<comment type="caution">
    <text evidence="3">The sequence shown here is derived from an EMBL/GenBank/DDBJ whole genome shotgun (WGS) entry which is preliminary data.</text>
</comment>
<evidence type="ECO:0000313" key="3">
    <source>
        <dbReference type="EMBL" id="MBO0517308.1"/>
    </source>
</evidence>
<dbReference type="PROSITE" id="PS51257">
    <property type="entry name" value="PROKAR_LIPOPROTEIN"/>
    <property type="match status" value="1"/>
</dbReference>
<dbReference type="Proteomes" id="UP000664167">
    <property type="component" value="Unassembled WGS sequence"/>
</dbReference>
<dbReference type="RefSeq" id="WP_206969132.1">
    <property type="nucleotide sequence ID" value="NZ_BAAAJJ010000002.1"/>
</dbReference>
<feature type="chain" id="PRO_5039269201" description="Lipoprotein" evidence="2">
    <location>
        <begin position="20"/>
        <end position="209"/>
    </location>
</feature>
<dbReference type="AlphaFoldDB" id="A0A939JK67"/>
<gene>
    <name evidence="3" type="ORF">J0695_36945</name>
</gene>
<evidence type="ECO:0000313" key="4">
    <source>
        <dbReference type="Proteomes" id="UP000664167"/>
    </source>
</evidence>
<organism evidence="3 4">
    <name type="scientific">Streptomyces beijiangensis</name>
    <dbReference type="NCBI Taxonomy" id="163361"/>
    <lineage>
        <taxon>Bacteria</taxon>
        <taxon>Bacillati</taxon>
        <taxon>Actinomycetota</taxon>
        <taxon>Actinomycetes</taxon>
        <taxon>Kitasatosporales</taxon>
        <taxon>Streptomycetaceae</taxon>
        <taxon>Streptomyces</taxon>
    </lineage>
</organism>
<name>A0A939JK67_9ACTN</name>
<feature type="signal peptide" evidence="2">
    <location>
        <begin position="1"/>
        <end position="19"/>
    </location>
</feature>
<accession>A0A939JK67</accession>
<keyword evidence="4" id="KW-1185">Reference proteome</keyword>
<dbReference type="EMBL" id="JAFLRJ010000574">
    <property type="protein sequence ID" value="MBO0517308.1"/>
    <property type="molecule type" value="Genomic_DNA"/>
</dbReference>
<evidence type="ECO:0000256" key="2">
    <source>
        <dbReference type="SAM" id="SignalP"/>
    </source>
</evidence>
<proteinExistence type="predicted"/>